<proteinExistence type="predicted"/>
<protein>
    <recommendedName>
        <fullName evidence="3">Methyltransferase domain-containing protein</fullName>
    </recommendedName>
</protein>
<dbReference type="EMBL" id="JAEPRD010000023">
    <property type="protein sequence ID" value="KAG2207673.1"/>
    <property type="molecule type" value="Genomic_DNA"/>
</dbReference>
<dbReference type="Proteomes" id="UP000603453">
    <property type="component" value="Unassembled WGS sequence"/>
</dbReference>
<dbReference type="AlphaFoldDB" id="A0A8H7RDF0"/>
<sequence>MGTNSSPNNNKQSTWLLNWFSQLGKPSTTKETSNIILPWKRDNNIKAAASSFTTPINVPCSTSPFDTSGTSLNPQGEETPRPSITISLSPNERRNSQQTTCSSIRTAESQYSFNRRDSNSDRSILSELWSKARRRHPHYPKFHWPHSTNRRDEAQQLILNNQHHNDYQQDSSLPSSFRQHHFPRHLKRHSISSSLVTTNDNTPFGSRPNSILYPSQPASPNMLPTSHLSHNESVVDAYWLQQPTDRLRWNIKHELAKLAVDGLFFIPELVTQQKSTEKQILQIGCGDASWGIDVATQHSRWNVTGLHDDYITSSVRASNSVKNFKFMQCVNLLQGLKEFPDHSFDFIASRFLILAYTFRQYQELVRECVRIAKPGAFIEVVEMDLRIYHHRLLSCTITQLLNSEVFKVIESKELDPRLARNLQDLITQENMHSEIKYISLPLGVWGGKLGVLFRDDVHALIESFQKEIAQFKEKQERTEDELEYKTDIMDMEMDSNRAFMNLHLMVIHV</sequence>
<reference evidence="4" key="1">
    <citation type="submission" date="2020-12" db="EMBL/GenBank/DDBJ databases">
        <title>Metabolic potential, ecology and presence of endohyphal bacteria is reflected in genomic diversity of Mucoromycotina.</title>
        <authorList>
            <person name="Muszewska A."/>
            <person name="Okrasinska A."/>
            <person name="Steczkiewicz K."/>
            <person name="Drgas O."/>
            <person name="Orlowska M."/>
            <person name="Perlinska-Lenart U."/>
            <person name="Aleksandrzak-Piekarczyk T."/>
            <person name="Szatraj K."/>
            <person name="Zielenkiewicz U."/>
            <person name="Pilsyk S."/>
            <person name="Malc E."/>
            <person name="Mieczkowski P."/>
            <person name="Kruszewska J.S."/>
            <person name="Biernat P."/>
            <person name="Pawlowska J."/>
        </authorList>
    </citation>
    <scope>NUCLEOTIDE SEQUENCE</scope>
    <source>
        <strain evidence="4">WA0000017839</strain>
    </source>
</reference>
<dbReference type="Gene3D" id="3.40.50.150">
    <property type="entry name" value="Vaccinia Virus protein VP39"/>
    <property type="match status" value="1"/>
</dbReference>
<organism evidence="4 5">
    <name type="scientific">Mucor saturninus</name>
    <dbReference type="NCBI Taxonomy" id="64648"/>
    <lineage>
        <taxon>Eukaryota</taxon>
        <taxon>Fungi</taxon>
        <taxon>Fungi incertae sedis</taxon>
        <taxon>Mucoromycota</taxon>
        <taxon>Mucoromycotina</taxon>
        <taxon>Mucoromycetes</taxon>
        <taxon>Mucorales</taxon>
        <taxon>Mucorineae</taxon>
        <taxon>Mucoraceae</taxon>
        <taxon>Mucor</taxon>
    </lineage>
</organism>
<dbReference type="InterPro" id="IPR041698">
    <property type="entry name" value="Methyltransf_25"/>
</dbReference>
<evidence type="ECO:0000313" key="4">
    <source>
        <dbReference type="EMBL" id="KAG2207673.1"/>
    </source>
</evidence>
<keyword evidence="5" id="KW-1185">Reference proteome</keyword>
<dbReference type="Pfam" id="PF13649">
    <property type="entry name" value="Methyltransf_25"/>
    <property type="match status" value="1"/>
</dbReference>
<feature type="domain" description="Methyltransferase" evidence="3">
    <location>
        <begin position="280"/>
        <end position="375"/>
    </location>
</feature>
<feature type="compositionally biased region" description="Polar residues" evidence="2">
    <location>
        <begin position="62"/>
        <end position="113"/>
    </location>
</feature>
<dbReference type="SUPFAM" id="SSF53335">
    <property type="entry name" value="S-adenosyl-L-methionine-dependent methyltransferases"/>
    <property type="match status" value="1"/>
</dbReference>
<evidence type="ECO:0000259" key="3">
    <source>
        <dbReference type="Pfam" id="PF13649"/>
    </source>
</evidence>
<accession>A0A8H7RDF0</accession>
<name>A0A8H7RDF0_9FUNG</name>
<dbReference type="InterPro" id="IPR029063">
    <property type="entry name" value="SAM-dependent_MTases_sf"/>
</dbReference>
<feature type="region of interest" description="Disordered" evidence="2">
    <location>
        <begin position="62"/>
        <end position="117"/>
    </location>
</feature>
<evidence type="ECO:0000313" key="5">
    <source>
        <dbReference type="Proteomes" id="UP000603453"/>
    </source>
</evidence>
<evidence type="ECO:0000256" key="2">
    <source>
        <dbReference type="SAM" id="MobiDB-lite"/>
    </source>
</evidence>
<evidence type="ECO:0000256" key="1">
    <source>
        <dbReference type="SAM" id="Coils"/>
    </source>
</evidence>
<keyword evidence="1" id="KW-0175">Coiled coil</keyword>
<feature type="coiled-coil region" evidence="1">
    <location>
        <begin position="454"/>
        <end position="481"/>
    </location>
</feature>
<comment type="caution">
    <text evidence="4">The sequence shown here is derived from an EMBL/GenBank/DDBJ whole genome shotgun (WGS) entry which is preliminary data.</text>
</comment>
<dbReference type="OrthoDB" id="2013972at2759"/>
<gene>
    <name evidence="4" type="ORF">INT47_011793</name>
</gene>